<protein>
    <submittedName>
        <fullName evidence="4">Mannose-1-phosphate guanylyltransferase</fullName>
    </submittedName>
</protein>
<dbReference type="Gene3D" id="3.90.550.10">
    <property type="entry name" value="Spore Coat Polysaccharide Biosynthesis Protein SpsA, Chain A"/>
    <property type="match status" value="1"/>
</dbReference>
<dbReference type="InterPro" id="IPR054790">
    <property type="entry name" value="MurU"/>
</dbReference>
<feature type="domain" description="Nucleotidyl transferase" evidence="3">
    <location>
        <begin position="1"/>
        <end position="226"/>
    </location>
</feature>
<keyword evidence="5" id="KW-1185">Reference proteome</keyword>
<dbReference type="PANTHER" id="PTHR43584">
    <property type="entry name" value="NUCLEOTIDYL TRANSFERASE"/>
    <property type="match status" value="1"/>
</dbReference>
<dbReference type="CDD" id="cd06422">
    <property type="entry name" value="NTP_transferase_like_1"/>
    <property type="match status" value="1"/>
</dbReference>
<dbReference type="KEGG" id="fku:FGKAn22_01020"/>
<dbReference type="Proteomes" id="UP001319121">
    <property type="component" value="Chromosome"/>
</dbReference>
<dbReference type="PANTHER" id="PTHR43584:SF8">
    <property type="entry name" value="N-ACETYLMURAMATE ALPHA-1-PHOSPHATE URIDYLYLTRANSFERASE"/>
    <property type="match status" value="1"/>
</dbReference>
<dbReference type="NCBIfam" id="NF045761">
    <property type="entry name" value="NAMPUrTaseMurU"/>
    <property type="match status" value="1"/>
</dbReference>
<name>A0AAN1SZ71_9PROT</name>
<dbReference type="InterPro" id="IPR029044">
    <property type="entry name" value="Nucleotide-diphossugar_trans"/>
</dbReference>
<evidence type="ECO:0000313" key="5">
    <source>
        <dbReference type="Proteomes" id="UP001319121"/>
    </source>
</evidence>
<evidence type="ECO:0000256" key="1">
    <source>
        <dbReference type="ARBA" id="ARBA00022679"/>
    </source>
</evidence>
<keyword evidence="1" id="KW-0808">Transferase</keyword>
<dbReference type="Pfam" id="PF00483">
    <property type="entry name" value="NTP_transferase"/>
    <property type="match status" value="1"/>
</dbReference>
<proteinExistence type="predicted"/>
<evidence type="ECO:0000256" key="2">
    <source>
        <dbReference type="ARBA" id="ARBA00022695"/>
    </source>
</evidence>
<evidence type="ECO:0000313" key="4">
    <source>
        <dbReference type="EMBL" id="BBI98409.1"/>
    </source>
</evidence>
<keyword evidence="2 4" id="KW-0548">Nucleotidyltransferase</keyword>
<dbReference type="GO" id="GO:0016779">
    <property type="term" value="F:nucleotidyltransferase activity"/>
    <property type="evidence" value="ECO:0007669"/>
    <property type="project" value="UniProtKB-KW"/>
</dbReference>
<evidence type="ECO:0000259" key="3">
    <source>
        <dbReference type="Pfam" id="PF00483"/>
    </source>
</evidence>
<dbReference type="InterPro" id="IPR050065">
    <property type="entry name" value="GlmU-like"/>
</dbReference>
<dbReference type="EMBL" id="AP019536">
    <property type="protein sequence ID" value="BBI98409.1"/>
    <property type="molecule type" value="Genomic_DNA"/>
</dbReference>
<sequence length="234" mass="25025">MILAAGRGERMRPLTDHTPKPLLPAGGKPLVVWHIERLARAGITELVINHAHLGIQIEEALGNGRQFGVHIAYSDEGKALETAGGIANALPLLGDEPFTVVNGDIWCDYDFARLPAHAAAMRDNGDMAHLVLVDNPPHHPNGDFLLHDGRVVESAPSAQHSKLTFSGIGIYQPALFSGIPRGSIAPLAPLLRGQIALGKVSGEHHRGQWVDVGTPQRLAELDSQIRSSQNAAHA</sequence>
<reference evidence="4 5" key="1">
    <citation type="submission" date="2019-03" db="EMBL/GenBank/DDBJ databases">
        <title>Complete genome sequence of Ferrigenium kumadai strain An22, a microaerophilic iron-oxidizing bacterium isolated from a paddy field soil.</title>
        <authorList>
            <person name="Watanabe T."/>
            <person name="Asakawa S."/>
        </authorList>
    </citation>
    <scope>NUCLEOTIDE SEQUENCE [LARGE SCALE GENOMIC DNA]</scope>
    <source>
        <strain evidence="4 5">An22</strain>
    </source>
</reference>
<dbReference type="AlphaFoldDB" id="A0AAN1SZ71"/>
<organism evidence="4 5">
    <name type="scientific">Ferrigenium kumadai</name>
    <dbReference type="NCBI Taxonomy" id="1682490"/>
    <lineage>
        <taxon>Bacteria</taxon>
        <taxon>Pseudomonadati</taxon>
        <taxon>Pseudomonadota</taxon>
        <taxon>Betaproteobacteria</taxon>
        <taxon>Nitrosomonadales</taxon>
        <taxon>Gallionellaceae</taxon>
        <taxon>Ferrigenium</taxon>
    </lineage>
</organism>
<dbReference type="SUPFAM" id="SSF53448">
    <property type="entry name" value="Nucleotide-diphospho-sugar transferases"/>
    <property type="match status" value="1"/>
</dbReference>
<dbReference type="InterPro" id="IPR005835">
    <property type="entry name" value="NTP_transferase_dom"/>
</dbReference>
<gene>
    <name evidence="4" type="ORF">FGKAn22_01020</name>
</gene>
<accession>A0AAN1SZ71</accession>